<gene>
    <name evidence="2" type="ORF">IAC94_01705</name>
</gene>
<evidence type="ECO:0000256" key="1">
    <source>
        <dbReference type="SAM" id="SignalP"/>
    </source>
</evidence>
<protein>
    <recommendedName>
        <fullName evidence="4">Lipoprotein</fullName>
    </recommendedName>
</protein>
<dbReference type="Proteomes" id="UP000886744">
    <property type="component" value="Unassembled WGS sequence"/>
</dbReference>
<feature type="chain" id="PRO_5038570925" description="Lipoprotein" evidence="1">
    <location>
        <begin position="26"/>
        <end position="600"/>
    </location>
</feature>
<sequence length="600" mass="64462">MKLSFKILGAAAVLAAVACTLPSCSSELSLEEDSFDTTVNFGGEAFSIPVGSTDEIAIGDFLEISEGDVIGIDNNGNYYIGFSQTFEQKISVSDFTDKLTVAGLYHVMEPRPVALPSLEELPEIPEVFPGEEIPDVDVAGDMISVDMGLDEVFSYEFGFEEAKDYGLVSIERVDMEETYLRPEIELESDHGLPPSLKVEVKLQVPPHYVFESSPMVDSETDIVTFTGVMDEATGTVVFQPLVLEAIDFVPGEEAAQNFVFQDEFAVTSSTLFISREDIEPMAGSELMATLTVKAGSDEGTLRPLAFTGKVDIDIDPVNESIELSDIPDVLKSEDLVLDFYAPTLTAAVSTNAGIPVNLTADVVPVFTGGDGEKVSLNLAVPMSDDPASVETANYWVASVQPDDMPAGYQFIEADIRSLLRRIPDQVRVDVLAGTDPAENAYVVCNADYTVTGEFAFNVPFAFGSDLHLAVRDTLYDMPEILTTVVKSASVKIGGTVSSTLPVNVELSAYFLDESLNVLDVPVVSQEISGTGTPGTSAETPLNLEIPRTELKKDIHALVFEFVLKSGDVPGISLSESSSIQADIVLNIPGGVTVDINDLNF</sequence>
<evidence type="ECO:0000313" key="3">
    <source>
        <dbReference type="Proteomes" id="UP000886744"/>
    </source>
</evidence>
<evidence type="ECO:0008006" key="4">
    <source>
        <dbReference type="Google" id="ProtNLM"/>
    </source>
</evidence>
<evidence type="ECO:0000313" key="2">
    <source>
        <dbReference type="EMBL" id="HIR62225.1"/>
    </source>
</evidence>
<dbReference type="EMBL" id="DVHI01000025">
    <property type="protein sequence ID" value="HIR62225.1"/>
    <property type="molecule type" value="Genomic_DNA"/>
</dbReference>
<comment type="caution">
    <text evidence="2">The sequence shown here is derived from an EMBL/GenBank/DDBJ whole genome shotgun (WGS) entry which is preliminary data.</text>
</comment>
<accession>A0A9D1E031</accession>
<feature type="signal peptide" evidence="1">
    <location>
        <begin position="1"/>
        <end position="25"/>
    </location>
</feature>
<dbReference type="AlphaFoldDB" id="A0A9D1E031"/>
<reference evidence="2" key="1">
    <citation type="submission" date="2020-10" db="EMBL/GenBank/DDBJ databases">
        <authorList>
            <person name="Gilroy R."/>
        </authorList>
    </citation>
    <scope>NUCLEOTIDE SEQUENCE</scope>
    <source>
        <strain evidence="2">ChiHjej13B12-12457</strain>
    </source>
</reference>
<proteinExistence type="predicted"/>
<name>A0A9D1E031_9BACT</name>
<dbReference type="PROSITE" id="PS51257">
    <property type="entry name" value="PROKAR_LIPOPROTEIN"/>
    <property type="match status" value="1"/>
</dbReference>
<reference evidence="2" key="2">
    <citation type="journal article" date="2021" name="PeerJ">
        <title>Extensive microbial diversity within the chicken gut microbiome revealed by metagenomics and culture.</title>
        <authorList>
            <person name="Gilroy R."/>
            <person name="Ravi A."/>
            <person name="Getino M."/>
            <person name="Pursley I."/>
            <person name="Horton D.L."/>
            <person name="Alikhan N.F."/>
            <person name="Baker D."/>
            <person name="Gharbi K."/>
            <person name="Hall N."/>
            <person name="Watson M."/>
            <person name="Adriaenssens E.M."/>
            <person name="Foster-Nyarko E."/>
            <person name="Jarju S."/>
            <person name="Secka A."/>
            <person name="Antonio M."/>
            <person name="Oren A."/>
            <person name="Chaudhuri R.R."/>
            <person name="La Ragione R."/>
            <person name="Hildebrand F."/>
            <person name="Pallen M.J."/>
        </authorList>
    </citation>
    <scope>NUCLEOTIDE SEQUENCE</scope>
    <source>
        <strain evidence="2">ChiHjej13B12-12457</strain>
    </source>
</reference>
<keyword evidence="1" id="KW-0732">Signal</keyword>
<organism evidence="2 3">
    <name type="scientific">Candidatus Coprenecus avistercoris</name>
    <dbReference type="NCBI Taxonomy" id="2840730"/>
    <lineage>
        <taxon>Bacteria</taxon>
        <taxon>Pseudomonadati</taxon>
        <taxon>Bacteroidota</taxon>
        <taxon>Bacteroidia</taxon>
        <taxon>Bacteroidales</taxon>
        <taxon>Rikenellaceae</taxon>
        <taxon>Rikenellaceae incertae sedis</taxon>
        <taxon>Candidatus Coprenecus</taxon>
    </lineage>
</organism>